<proteinExistence type="predicted"/>
<dbReference type="PANTHER" id="PTHR38479">
    <property type="entry name" value="LMO0824 PROTEIN"/>
    <property type="match status" value="1"/>
</dbReference>
<dbReference type="Pfam" id="PF06224">
    <property type="entry name" value="AlkZ-like"/>
    <property type="match status" value="1"/>
</dbReference>
<keyword evidence="3" id="KW-1185">Reference proteome</keyword>
<dbReference type="Proteomes" id="UP001165587">
    <property type="component" value="Unassembled WGS sequence"/>
</dbReference>
<name>A0AA41XKC2_9MICO</name>
<keyword evidence="2" id="KW-0238">DNA-binding</keyword>
<protein>
    <submittedName>
        <fullName evidence="2">Winged helix DNA-binding domain-containing protein</fullName>
    </submittedName>
</protein>
<dbReference type="EMBL" id="JANLCK010000009">
    <property type="protein sequence ID" value="MCS5727286.1"/>
    <property type="molecule type" value="Genomic_DNA"/>
</dbReference>
<organism evidence="2 3">
    <name type="scientific">Herbiconiux oxytropis</name>
    <dbReference type="NCBI Taxonomy" id="2970915"/>
    <lineage>
        <taxon>Bacteria</taxon>
        <taxon>Bacillati</taxon>
        <taxon>Actinomycetota</taxon>
        <taxon>Actinomycetes</taxon>
        <taxon>Micrococcales</taxon>
        <taxon>Microbacteriaceae</taxon>
        <taxon>Herbiconiux</taxon>
    </lineage>
</organism>
<evidence type="ECO:0000313" key="2">
    <source>
        <dbReference type="EMBL" id="MCS5727286.1"/>
    </source>
</evidence>
<reference evidence="2" key="1">
    <citation type="submission" date="2022-08" db="EMBL/GenBank/DDBJ databases">
        <authorList>
            <person name="Deng Y."/>
            <person name="Han X.-F."/>
            <person name="Zhang Y.-Q."/>
        </authorList>
    </citation>
    <scope>NUCLEOTIDE SEQUENCE</scope>
    <source>
        <strain evidence="2">CPCC 203407</strain>
    </source>
</reference>
<feature type="region of interest" description="Disordered" evidence="1">
    <location>
        <begin position="285"/>
        <end position="312"/>
    </location>
</feature>
<accession>A0AA41XKC2</accession>
<dbReference type="InterPro" id="IPR009351">
    <property type="entry name" value="AlkZ-like"/>
</dbReference>
<dbReference type="AlphaFoldDB" id="A0AA41XKC2"/>
<gene>
    <name evidence="2" type="ORF">N1028_15430</name>
</gene>
<comment type="caution">
    <text evidence="2">The sequence shown here is derived from an EMBL/GenBank/DDBJ whole genome shotgun (WGS) entry which is preliminary data.</text>
</comment>
<dbReference type="RefSeq" id="WP_259530267.1">
    <property type="nucleotide sequence ID" value="NZ_JANLCK010000009.1"/>
</dbReference>
<dbReference type="PANTHER" id="PTHR38479:SF2">
    <property type="entry name" value="WINGED HELIX DNA-BINDING DOMAIN-CONTAINING PROTEIN"/>
    <property type="match status" value="1"/>
</dbReference>
<evidence type="ECO:0000313" key="3">
    <source>
        <dbReference type="Proteomes" id="UP001165587"/>
    </source>
</evidence>
<dbReference type="GO" id="GO:0003677">
    <property type="term" value="F:DNA binding"/>
    <property type="evidence" value="ECO:0007669"/>
    <property type="project" value="UniProtKB-KW"/>
</dbReference>
<sequence>MAKRSAGWSAGAARDLLRRRLAAQWIAPPGPKVQENPRNGAARITAVTERMLALQAQDYGQAVWALGVRAPGSTRSDVEAALDAGTVVRSWPMRGTLHVSTPDDLRLMLSITAARTIRSILPRYRQLGLDDDVLSRARAIATTELRGGGRASRDEFFALLTADGIEPGGQRGTHVIGRLAHEGLLCWGPTDGGRQQLVILDEWAPPGPGPGPGITWPLDENGAPAAASHDPRRTEALGEFVRRYLAGRGPATLKDFCWWSKVTVAEAKRGLDHVRDRLTPEVLDGAEHWTADDGPDRGNTDSTSSTRPAPPFHALPGFDEFLLGYPDRAPALAPEFAERIVPGNNGVFLPMLVAHGTVVGTWRRRLASGAVTVTLDPFEPLSATARAGFTRAMLRYADFLGLALVLDERRLEKGAPDA</sequence>
<evidence type="ECO:0000256" key="1">
    <source>
        <dbReference type="SAM" id="MobiDB-lite"/>
    </source>
</evidence>
<feature type="compositionally biased region" description="Basic and acidic residues" evidence="1">
    <location>
        <begin position="285"/>
        <end position="299"/>
    </location>
</feature>